<dbReference type="AlphaFoldDB" id="A0A6N8IN50"/>
<keyword evidence="2" id="KW-1185">Reference proteome</keyword>
<protein>
    <submittedName>
        <fullName evidence="1">RNA-binding protein</fullName>
    </submittedName>
</protein>
<reference evidence="1 2" key="1">
    <citation type="submission" date="2019-12" db="EMBL/GenBank/DDBJ databases">
        <authorList>
            <person name="Huq M.A."/>
        </authorList>
    </citation>
    <scope>NUCLEOTIDE SEQUENCE [LARGE SCALE GENOMIC DNA]</scope>
    <source>
        <strain evidence="1 2">MAH-25</strain>
    </source>
</reference>
<gene>
    <name evidence="1" type="ORF">GON04_02210</name>
</gene>
<dbReference type="RefSeq" id="WP_157396381.1">
    <property type="nucleotide sequence ID" value="NZ_WSEL01000003.1"/>
</dbReference>
<organism evidence="1 2">
    <name type="scientific">Ramlibacter pinisoli</name>
    <dbReference type="NCBI Taxonomy" id="2682844"/>
    <lineage>
        <taxon>Bacteria</taxon>
        <taxon>Pseudomonadati</taxon>
        <taxon>Pseudomonadota</taxon>
        <taxon>Betaproteobacteria</taxon>
        <taxon>Burkholderiales</taxon>
        <taxon>Comamonadaceae</taxon>
        <taxon>Ramlibacter</taxon>
    </lineage>
</organism>
<accession>A0A6N8IN50</accession>
<evidence type="ECO:0000313" key="2">
    <source>
        <dbReference type="Proteomes" id="UP000469385"/>
    </source>
</evidence>
<name>A0A6N8IN50_9BURK</name>
<comment type="caution">
    <text evidence="1">The sequence shown here is derived from an EMBL/GenBank/DDBJ whole genome shotgun (WGS) entry which is preliminary data.</text>
</comment>
<proteinExistence type="predicted"/>
<sequence length="134" mass="14504">MKHFELSQDMLNLRGQFYPTGHIVAMFATADAAEAAGSALQSAGLDADDISLITPEAMLRDIVRTVGSSGATLPSAGTEADTVRRYADYASSGHYGLLVKAPDHDDSDRVMEVLQRHQVAHAQKYRMLVIEDLA</sequence>
<dbReference type="EMBL" id="WSEL01000003">
    <property type="protein sequence ID" value="MVQ28248.1"/>
    <property type="molecule type" value="Genomic_DNA"/>
</dbReference>
<dbReference type="Proteomes" id="UP000469385">
    <property type="component" value="Unassembled WGS sequence"/>
</dbReference>
<evidence type="ECO:0000313" key="1">
    <source>
        <dbReference type="EMBL" id="MVQ28248.1"/>
    </source>
</evidence>